<evidence type="ECO:0000313" key="3">
    <source>
        <dbReference type="EMBL" id="KAH0756361.1"/>
    </source>
</evidence>
<evidence type="ECO:0000313" key="4">
    <source>
        <dbReference type="Proteomes" id="UP000826656"/>
    </source>
</evidence>
<dbReference type="EMBL" id="JAIVGD010000018">
    <property type="protein sequence ID" value="KAH0756361.1"/>
    <property type="molecule type" value="Genomic_DNA"/>
</dbReference>
<dbReference type="InterPro" id="IPR046527">
    <property type="entry name" value="PIR2-like_helical"/>
</dbReference>
<evidence type="ECO:0000259" key="2">
    <source>
        <dbReference type="Pfam" id="PF20235"/>
    </source>
</evidence>
<sequence>MARHLTDQTRAEEGSRNKRKFVSKLPLGTPTNSHVPSLAEFPRYELLEKAPKGGTLFEIDPLKGGCPQFDAEQKMETPPDIDLEDTITTQLLELLTQNISTIFQSAVKRIAKCGYSEEITERVILRSGIYHGSKDVVSNVVDGALALLSREKVFEISRPVVFVELPCLVYYTLLEMVCVLREVKPALPVVEAMWWLLILDLNLVHACAMKGYHLVELCSQESPGCNSFGLNHSQSKIEASENTHSNPNKQ</sequence>
<reference evidence="3 4" key="1">
    <citation type="journal article" date="2021" name="bioRxiv">
        <title>Chromosome-scale and haplotype-resolved genome assembly of a tetraploid potato cultivar.</title>
        <authorList>
            <person name="Sun H."/>
            <person name="Jiao W.-B."/>
            <person name="Krause K."/>
            <person name="Campoy J.A."/>
            <person name="Goel M."/>
            <person name="Folz-Donahue K."/>
            <person name="Kukat C."/>
            <person name="Huettel B."/>
            <person name="Schneeberger K."/>
        </authorList>
    </citation>
    <scope>NUCLEOTIDE SEQUENCE [LARGE SCALE GENOMIC DNA]</scope>
    <source>
        <strain evidence="3">SolTubOtavaFocal</strain>
        <tissue evidence="3">Leaves</tissue>
    </source>
</reference>
<feature type="region of interest" description="Disordered" evidence="1">
    <location>
        <begin position="1"/>
        <end position="34"/>
    </location>
</feature>
<comment type="caution">
    <text evidence="3">The sequence shown here is derived from an EMBL/GenBank/DDBJ whole genome shotgun (WGS) entry which is preliminary data.</text>
</comment>
<keyword evidence="4" id="KW-1185">Reference proteome</keyword>
<dbReference type="PANTHER" id="PTHR46405:SF9">
    <property type="entry name" value="E3 UBIQUITIN-PROTEIN LIGASE RF298"/>
    <property type="match status" value="1"/>
</dbReference>
<name>A0ABQ7UX29_SOLTU</name>
<evidence type="ECO:0000256" key="1">
    <source>
        <dbReference type="SAM" id="MobiDB-lite"/>
    </source>
</evidence>
<accession>A0ABQ7UX29</accession>
<dbReference type="InterPro" id="IPR046934">
    <property type="entry name" value="PIR2-like"/>
</dbReference>
<proteinExistence type="predicted"/>
<feature type="compositionally biased region" description="Basic and acidic residues" evidence="1">
    <location>
        <begin position="1"/>
        <end position="16"/>
    </location>
</feature>
<protein>
    <recommendedName>
        <fullName evidence="2">PIR2-like helical domain-containing protein</fullName>
    </recommendedName>
</protein>
<gene>
    <name evidence="3" type="ORF">KY290_026631</name>
</gene>
<dbReference type="PANTHER" id="PTHR46405">
    <property type="entry name" value="OS05G0141500 PROTEIN"/>
    <property type="match status" value="1"/>
</dbReference>
<organism evidence="3 4">
    <name type="scientific">Solanum tuberosum</name>
    <name type="common">Potato</name>
    <dbReference type="NCBI Taxonomy" id="4113"/>
    <lineage>
        <taxon>Eukaryota</taxon>
        <taxon>Viridiplantae</taxon>
        <taxon>Streptophyta</taxon>
        <taxon>Embryophyta</taxon>
        <taxon>Tracheophyta</taxon>
        <taxon>Spermatophyta</taxon>
        <taxon>Magnoliopsida</taxon>
        <taxon>eudicotyledons</taxon>
        <taxon>Gunneridae</taxon>
        <taxon>Pentapetalae</taxon>
        <taxon>asterids</taxon>
        <taxon>lamiids</taxon>
        <taxon>Solanales</taxon>
        <taxon>Solanaceae</taxon>
        <taxon>Solanoideae</taxon>
        <taxon>Solaneae</taxon>
        <taxon>Solanum</taxon>
    </lineage>
</organism>
<dbReference type="Proteomes" id="UP000826656">
    <property type="component" value="Unassembled WGS sequence"/>
</dbReference>
<dbReference type="Pfam" id="PF20235">
    <property type="entry name" value="PIR2-like_helical"/>
    <property type="match status" value="1"/>
</dbReference>
<feature type="domain" description="PIR2-like helical" evidence="2">
    <location>
        <begin position="98"/>
        <end position="210"/>
    </location>
</feature>